<evidence type="ECO:0000256" key="3">
    <source>
        <dbReference type="ARBA" id="ARBA00022912"/>
    </source>
</evidence>
<organism evidence="7">
    <name type="scientific">Aegilops tauschii</name>
    <name type="common">Tausch's goatgrass</name>
    <name type="synonym">Aegilops squarrosa</name>
    <dbReference type="NCBI Taxonomy" id="37682"/>
    <lineage>
        <taxon>Eukaryota</taxon>
        <taxon>Viridiplantae</taxon>
        <taxon>Streptophyta</taxon>
        <taxon>Embryophyta</taxon>
        <taxon>Tracheophyta</taxon>
        <taxon>Spermatophyta</taxon>
        <taxon>Magnoliopsida</taxon>
        <taxon>Liliopsida</taxon>
        <taxon>Poales</taxon>
        <taxon>Poaceae</taxon>
        <taxon>BOP clade</taxon>
        <taxon>Pooideae</taxon>
        <taxon>Triticodae</taxon>
        <taxon>Triticeae</taxon>
        <taxon>Triticinae</taxon>
        <taxon>Aegilops</taxon>
    </lineage>
</organism>
<dbReference type="CDD" id="cd00143">
    <property type="entry name" value="PP2Cc"/>
    <property type="match status" value="1"/>
</dbReference>
<feature type="region of interest" description="Disordered" evidence="6">
    <location>
        <begin position="353"/>
        <end position="392"/>
    </location>
</feature>
<dbReference type="SUPFAM" id="SSF81606">
    <property type="entry name" value="PP2C-like"/>
    <property type="match status" value="1"/>
</dbReference>
<evidence type="ECO:0000256" key="2">
    <source>
        <dbReference type="ARBA" id="ARBA00022801"/>
    </source>
</evidence>
<evidence type="ECO:0000313" key="7">
    <source>
        <dbReference type="EnsemblPlants" id="EMT32506"/>
    </source>
</evidence>
<dbReference type="GO" id="GO:0004722">
    <property type="term" value="F:protein serine/threonine phosphatase activity"/>
    <property type="evidence" value="ECO:0007669"/>
    <property type="project" value="UniProtKB-EC"/>
</dbReference>
<dbReference type="Gene3D" id="3.60.40.10">
    <property type="entry name" value="PPM-type phosphatase domain"/>
    <property type="match status" value="1"/>
</dbReference>
<dbReference type="PANTHER" id="PTHR13832:SF285">
    <property type="entry name" value="PROTEIN PHOSPHATASE 2C 22-RELATED"/>
    <property type="match status" value="1"/>
</dbReference>
<feature type="compositionally biased region" description="Pro residues" evidence="6">
    <location>
        <begin position="362"/>
        <end position="377"/>
    </location>
</feature>
<comment type="catalytic activity">
    <reaction evidence="5">
        <text>O-phospho-L-threonyl-[protein] + H2O = L-threonyl-[protein] + phosphate</text>
        <dbReference type="Rhea" id="RHEA:47004"/>
        <dbReference type="Rhea" id="RHEA-COMP:11060"/>
        <dbReference type="Rhea" id="RHEA-COMP:11605"/>
        <dbReference type="ChEBI" id="CHEBI:15377"/>
        <dbReference type="ChEBI" id="CHEBI:30013"/>
        <dbReference type="ChEBI" id="CHEBI:43474"/>
        <dbReference type="ChEBI" id="CHEBI:61977"/>
        <dbReference type="EC" id="3.1.3.16"/>
    </reaction>
</comment>
<dbReference type="PROSITE" id="PS51746">
    <property type="entry name" value="PPM_2"/>
    <property type="match status" value="1"/>
</dbReference>
<proteinExistence type="predicted"/>
<feature type="region of interest" description="Disordered" evidence="6">
    <location>
        <begin position="244"/>
        <end position="267"/>
    </location>
</feature>
<comment type="catalytic activity">
    <reaction evidence="4">
        <text>O-phospho-L-seryl-[protein] + H2O = L-seryl-[protein] + phosphate</text>
        <dbReference type="Rhea" id="RHEA:20629"/>
        <dbReference type="Rhea" id="RHEA-COMP:9863"/>
        <dbReference type="Rhea" id="RHEA-COMP:11604"/>
        <dbReference type="ChEBI" id="CHEBI:15377"/>
        <dbReference type="ChEBI" id="CHEBI:29999"/>
        <dbReference type="ChEBI" id="CHEBI:43474"/>
        <dbReference type="ChEBI" id="CHEBI:83421"/>
        <dbReference type="EC" id="3.1.3.16"/>
    </reaction>
</comment>
<dbReference type="InterPro" id="IPR015655">
    <property type="entry name" value="PP2C"/>
</dbReference>
<keyword evidence="2" id="KW-0378">Hydrolase</keyword>
<evidence type="ECO:0000256" key="6">
    <source>
        <dbReference type="SAM" id="MobiDB-lite"/>
    </source>
</evidence>
<dbReference type="SMART" id="SM00332">
    <property type="entry name" value="PP2Cc"/>
    <property type="match status" value="1"/>
</dbReference>
<feature type="compositionally biased region" description="Low complexity" evidence="6">
    <location>
        <begin position="383"/>
        <end position="392"/>
    </location>
</feature>
<dbReference type="EC" id="3.1.3.16" evidence="1"/>
<dbReference type="AlphaFoldDB" id="M8D7Q2"/>
<evidence type="ECO:0000256" key="5">
    <source>
        <dbReference type="ARBA" id="ARBA00048336"/>
    </source>
</evidence>
<keyword evidence="3" id="KW-0904">Protein phosphatase</keyword>
<protein>
    <recommendedName>
        <fullName evidence="1">protein-serine/threonine phosphatase</fullName>
        <ecNumber evidence="1">3.1.3.16</ecNumber>
    </recommendedName>
</protein>
<feature type="compositionally biased region" description="Basic and acidic residues" evidence="6">
    <location>
        <begin position="295"/>
        <end position="304"/>
    </location>
</feature>
<dbReference type="InterPro" id="IPR001932">
    <property type="entry name" value="PPM-type_phosphatase-like_dom"/>
</dbReference>
<dbReference type="InterPro" id="IPR036457">
    <property type="entry name" value="PPM-type-like_dom_sf"/>
</dbReference>
<dbReference type="PANTHER" id="PTHR13832">
    <property type="entry name" value="PROTEIN PHOSPHATASE 2C"/>
    <property type="match status" value="1"/>
</dbReference>
<sequence>MKGACSRIDAKLKQSDDWRTNAYPPGTRKLIKHLSSGVRAVKWPWKTPYLGPLQEGSTACVTVVRDNQIIVGNIGDTRCVLSMGGEGQVDEVCDITTDHKPHDEAEEKRIVLAGGKVYKDEFPNAALKDLGIYRINGKLHISRAIGYFEFKQSKTLDDSQQMVTSNLDTFVVKKNDSMEFLLTASRGIWSIMTSQEAVESVRTSLQSGKSLRVSCEELLDECMRLGSKENLTVILIQFKSDRHSGSQAEFDPDIKGGSQDEFNPEIKGGSQAEFDQEIKEEHNSGGGAYQQKTSQVDHPEDKKNKTNAGKGKHVACFGIEGKASVSDKGSKGCFNMKGLDGFKGCFQGRLNYEKGESHKGSKPPPLAESPKKSPPPSAKSLKRSVSSSSAES</sequence>
<accession>M8D7Q2</accession>
<name>M8D7Q2_AEGTA</name>
<evidence type="ECO:0000256" key="4">
    <source>
        <dbReference type="ARBA" id="ARBA00047761"/>
    </source>
</evidence>
<reference evidence="7" key="1">
    <citation type="submission" date="2015-06" db="UniProtKB">
        <authorList>
            <consortium name="EnsemblPlants"/>
        </authorList>
    </citation>
    <scope>IDENTIFICATION</scope>
</reference>
<dbReference type="EnsemblPlants" id="EMT32506">
    <property type="protein sequence ID" value="EMT32506"/>
    <property type="gene ID" value="F775_24902"/>
</dbReference>
<feature type="region of interest" description="Disordered" evidence="6">
    <location>
        <begin position="281"/>
        <end position="310"/>
    </location>
</feature>
<evidence type="ECO:0000256" key="1">
    <source>
        <dbReference type="ARBA" id="ARBA00013081"/>
    </source>
</evidence>
<dbReference type="Pfam" id="PF00481">
    <property type="entry name" value="PP2C"/>
    <property type="match status" value="1"/>
</dbReference>